<evidence type="ECO:0000259" key="2">
    <source>
        <dbReference type="SMART" id="SM00822"/>
    </source>
</evidence>
<dbReference type="CDD" id="cd05232">
    <property type="entry name" value="UDP_G4E_4_SDR_e"/>
    <property type="match status" value="1"/>
</dbReference>
<reference evidence="4" key="1">
    <citation type="journal article" date="2019" name="Int. J. Syst. Evol. Microbiol.">
        <title>The Global Catalogue of Microorganisms (GCM) 10K type strain sequencing project: providing services to taxonomists for standard genome sequencing and annotation.</title>
        <authorList>
            <consortium name="The Broad Institute Genomics Platform"/>
            <consortium name="The Broad Institute Genome Sequencing Center for Infectious Disease"/>
            <person name="Wu L."/>
            <person name="Ma J."/>
        </authorList>
    </citation>
    <scope>NUCLEOTIDE SEQUENCE [LARGE SCALE GENOMIC DNA]</scope>
    <source>
        <strain evidence="4">KCTC 42447</strain>
    </source>
</reference>
<keyword evidence="4" id="KW-1185">Reference proteome</keyword>
<dbReference type="Proteomes" id="UP001595630">
    <property type="component" value="Unassembled WGS sequence"/>
</dbReference>
<protein>
    <submittedName>
        <fullName evidence="3">UDP-glucose 4-epimerase family protein</fullName>
    </submittedName>
</protein>
<dbReference type="InterPro" id="IPR050177">
    <property type="entry name" value="Lipid_A_modif_metabolic_enz"/>
</dbReference>
<evidence type="ECO:0000256" key="1">
    <source>
        <dbReference type="ARBA" id="ARBA00006484"/>
    </source>
</evidence>
<organism evidence="3 4">
    <name type="scientific">Stutzerimonas tarimensis</name>
    <dbReference type="NCBI Taxonomy" id="1507735"/>
    <lineage>
        <taxon>Bacteria</taxon>
        <taxon>Pseudomonadati</taxon>
        <taxon>Pseudomonadota</taxon>
        <taxon>Gammaproteobacteria</taxon>
        <taxon>Pseudomonadales</taxon>
        <taxon>Pseudomonadaceae</taxon>
        <taxon>Stutzerimonas</taxon>
    </lineage>
</organism>
<dbReference type="PANTHER" id="PTHR43245:SF58">
    <property type="entry name" value="BLL5923 PROTEIN"/>
    <property type="match status" value="1"/>
</dbReference>
<evidence type="ECO:0000313" key="3">
    <source>
        <dbReference type="EMBL" id="MFC3608442.1"/>
    </source>
</evidence>
<dbReference type="Pfam" id="PF01370">
    <property type="entry name" value="Epimerase"/>
    <property type="match status" value="1"/>
</dbReference>
<dbReference type="EMBL" id="JBHRXZ010000022">
    <property type="protein sequence ID" value="MFC3608442.1"/>
    <property type="molecule type" value="Genomic_DNA"/>
</dbReference>
<proteinExistence type="inferred from homology"/>
<feature type="domain" description="Ketoreductase" evidence="2">
    <location>
        <begin position="1"/>
        <end position="150"/>
    </location>
</feature>
<name>A0ABV7T671_9GAMM</name>
<dbReference type="InterPro" id="IPR001509">
    <property type="entry name" value="Epimerase_deHydtase"/>
</dbReference>
<dbReference type="RefSeq" id="WP_386364985.1">
    <property type="nucleotide sequence ID" value="NZ_JBHRXZ010000022.1"/>
</dbReference>
<dbReference type="Gene3D" id="3.40.50.720">
    <property type="entry name" value="NAD(P)-binding Rossmann-like Domain"/>
    <property type="match status" value="1"/>
</dbReference>
<sequence length="318" mass="34048">MRVLVTGAGGFVGQAVLARLQAEPDWEPVAAYRRPGTAAPPGVRALIIGDLADDWQVGLEGVQVVIHCAGRAHVMQDTSADPLAEFRKVNVAGTLHLARQAANAGVRRFIFLSSIKVNGEATEPGHAYTAQDRPAPGDPYGISKCEAERQLLALGRETGMDVVVIRPVLVYGPGVKANFRSLLGWVSKGVPLPLGALHNKRSLVALDNLVDLIRVCVLHPAAANRTFLVSDGDDLSTTELLQRVALAMGRSPRLIPVPAAWLMAGAKFARREDIARRLCGSLQVDIGDARRLLGWQPPVGVNQALKKTADAFLAEQPR</sequence>
<accession>A0ABV7T671</accession>
<comment type="similarity">
    <text evidence="1">Belongs to the short-chain dehydrogenases/reductases (SDR) family.</text>
</comment>
<gene>
    <name evidence="3" type="ORF">ACFOMF_11685</name>
</gene>
<dbReference type="PANTHER" id="PTHR43245">
    <property type="entry name" value="BIFUNCTIONAL POLYMYXIN RESISTANCE PROTEIN ARNA"/>
    <property type="match status" value="1"/>
</dbReference>
<dbReference type="InterPro" id="IPR057326">
    <property type="entry name" value="KR_dom"/>
</dbReference>
<dbReference type="InterPro" id="IPR036291">
    <property type="entry name" value="NAD(P)-bd_dom_sf"/>
</dbReference>
<dbReference type="SMART" id="SM00822">
    <property type="entry name" value="PKS_KR"/>
    <property type="match status" value="1"/>
</dbReference>
<dbReference type="SUPFAM" id="SSF51735">
    <property type="entry name" value="NAD(P)-binding Rossmann-fold domains"/>
    <property type="match status" value="1"/>
</dbReference>
<evidence type="ECO:0000313" key="4">
    <source>
        <dbReference type="Proteomes" id="UP001595630"/>
    </source>
</evidence>
<comment type="caution">
    <text evidence="3">The sequence shown here is derived from an EMBL/GenBank/DDBJ whole genome shotgun (WGS) entry which is preliminary data.</text>
</comment>